<proteinExistence type="predicted"/>
<dbReference type="EMBL" id="CP071060">
    <property type="protein sequence ID" value="QSI77342.1"/>
    <property type="molecule type" value="Genomic_DNA"/>
</dbReference>
<evidence type="ECO:0000313" key="1">
    <source>
        <dbReference type="EMBL" id="QSI77342.1"/>
    </source>
</evidence>
<dbReference type="InterPro" id="IPR011990">
    <property type="entry name" value="TPR-like_helical_dom_sf"/>
</dbReference>
<keyword evidence="2" id="KW-1185">Reference proteome</keyword>
<dbReference type="Gene3D" id="1.25.40.10">
    <property type="entry name" value="Tetratricopeptide repeat domain"/>
    <property type="match status" value="1"/>
</dbReference>
<evidence type="ECO:0000313" key="2">
    <source>
        <dbReference type="Proteomes" id="UP000663570"/>
    </source>
</evidence>
<protein>
    <recommendedName>
        <fullName evidence="3">Tetratricopeptide repeat protein</fullName>
    </recommendedName>
</protein>
<dbReference type="Proteomes" id="UP000663570">
    <property type="component" value="Chromosome"/>
</dbReference>
<accession>A0ABX7MCK5</accession>
<reference evidence="1 2" key="1">
    <citation type="submission" date="2021-02" db="EMBL/GenBank/DDBJ databases">
        <title>Niveibacterium changnyeongensis HC41.</title>
        <authorList>
            <person name="Kang M."/>
        </authorList>
    </citation>
    <scope>NUCLEOTIDE SEQUENCE [LARGE SCALE GENOMIC DNA]</scope>
    <source>
        <strain evidence="1 2">HC41</strain>
    </source>
</reference>
<gene>
    <name evidence="1" type="ORF">JY500_01420</name>
</gene>
<dbReference type="RefSeq" id="WP_172201600.1">
    <property type="nucleotide sequence ID" value="NZ_CP071060.1"/>
</dbReference>
<sequence length="342" mass="37426">MDNEDFTPEAAARFREAAIARYQEGDVGGARNLCAEGALRCREADLTLPEARLLVLEARYAAILNEGEPALECAARACSLADQVGDEALRAAARQSIGLVLALLGASGPAERALRGALAFYEANGSENEVLAARADLQFLLAISGSHAAAVLTGRQVVDGWRACGDLQREVGAANNLGCSLIELGRIDEAYDVLRPYLGDARLPRYIKARVSDTLIDVLLARGDADEAEFMIRRATDPFESHRTEYSEVAELFHRARVARLRGQNATALELLTRVVATPDAMREDWLRKAHELLIEMAIEAGDLALQARAYERLLEMASTRSERDRRLVDIVLSHAMPWVFA</sequence>
<organism evidence="1 2">
    <name type="scientific">Niveibacterium microcysteis</name>
    <dbReference type="NCBI Taxonomy" id="2811415"/>
    <lineage>
        <taxon>Bacteria</taxon>
        <taxon>Pseudomonadati</taxon>
        <taxon>Pseudomonadota</taxon>
        <taxon>Betaproteobacteria</taxon>
        <taxon>Rhodocyclales</taxon>
        <taxon>Rhodocyclaceae</taxon>
        <taxon>Niveibacterium</taxon>
    </lineage>
</organism>
<dbReference type="SUPFAM" id="SSF48452">
    <property type="entry name" value="TPR-like"/>
    <property type="match status" value="1"/>
</dbReference>
<name>A0ABX7MCK5_9RHOO</name>
<evidence type="ECO:0008006" key="3">
    <source>
        <dbReference type="Google" id="ProtNLM"/>
    </source>
</evidence>